<organism evidence="2 3">
    <name type="scientific">Candidatus Chloroploca mongolica</name>
    <dbReference type="NCBI Taxonomy" id="2528176"/>
    <lineage>
        <taxon>Bacteria</taxon>
        <taxon>Bacillati</taxon>
        <taxon>Chloroflexota</taxon>
        <taxon>Chloroflexia</taxon>
        <taxon>Chloroflexales</taxon>
        <taxon>Chloroflexineae</taxon>
        <taxon>Oscillochloridaceae</taxon>
        <taxon>Candidatus Chloroploca</taxon>
    </lineage>
</organism>
<keyword evidence="3" id="KW-1185">Reference proteome</keyword>
<protein>
    <submittedName>
        <fullName evidence="2">FAD-dependent oxidoreductase</fullName>
    </submittedName>
</protein>
<dbReference type="InterPro" id="IPR036188">
    <property type="entry name" value="FAD/NAD-bd_sf"/>
</dbReference>
<dbReference type="Proteomes" id="UP001193081">
    <property type="component" value="Unassembled WGS sequence"/>
</dbReference>
<dbReference type="InterPro" id="IPR023753">
    <property type="entry name" value="FAD/NAD-binding_dom"/>
</dbReference>
<dbReference type="EMBL" id="SIJK02000062">
    <property type="protein sequence ID" value="MBP1468278.1"/>
    <property type="molecule type" value="Genomic_DNA"/>
</dbReference>
<dbReference type="PANTHER" id="PTHR43755:SF1">
    <property type="entry name" value="FAD-DEPENDENT PYRIDINE NUCLEOTIDE-DISULPHIDE OXIDOREDUCTASE"/>
    <property type="match status" value="1"/>
</dbReference>
<comment type="caution">
    <text evidence="2">The sequence shown here is derived from an EMBL/GenBank/DDBJ whole genome shotgun (WGS) entry which is preliminary data.</text>
</comment>
<evidence type="ECO:0000259" key="1">
    <source>
        <dbReference type="Pfam" id="PF07992"/>
    </source>
</evidence>
<evidence type="ECO:0000313" key="2">
    <source>
        <dbReference type="EMBL" id="MBP1468278.1"/>
    </source>
</evidence>
<dbReference type="SUPFAM" id="SSF51905">
    <property type="entry name" value="FAD/NAD(P)-binding domain"/>
    <property type="match status" value="2"/>
</dbReference>
<reference evidence="2 3" key="1">
    <citation type="submission" date="2021-03" db="EMBL/GenBank/DDBJ databases">
        <authorList>
            <person name="Grouzdev D.S."/>
        </authorList>
    </citation>
    <scope>NUCLEOTIDE SEQUENCE [LARGE SCALE GENOMIC DNA]</scope>
    <source>
        <strain evidence="2 3">M50-1</strain>
    </source>
</reference>
<accession>A0ABS4DFR2</accession>
<name>A0ABS4DFR2_9CHLR</name>
<dbReference type="PRINTS" id="PR00368">
    <property type="entry name" value="FADPNR"/>
</dbReference>
<evidence type="ECO:0000313" key="3">
    <source>
        <dbReference type="Proteomes" id="UP001193081"/>
    </source>
</evidence>
<dbReference type="RefSeq" id="WP_135480869.1">
    <property type="nucleotide sequence ID" value="NZ_SIJK02000062.1"/>
</dbReference>
<dbReference type="Gene3D" id="3.50.50.100">
    <property type="match status" value="1"/>
</dbReference>
<dbReference type="PANTHER" id="PTHR43755">
    <property type="match status" value="1"/>
</dbReference>
<gene>
    <name evidence="2" type="ORF">EYB53_021385</name>
</gene>
<feature type="domain" description="FAD/NAD(P)-binding" evidence="1">
    <location>
        <begin position="3"/>
        <end position="175"/>
    </location>
</feature>
<sequence>MARVVIIGAGFAGHTAALYLGAQLGKRHTITVVNRYDYFGFVPSWVWVGVGHMRPEQTTIPLKPVYDRMHVNFVQGKVTEVHPDERYVTVAPHQQGQPERLDYDYLLIATGPKLNFAATPGLGPAAGNTVSICTLDHAIEARDSYLEHVQRLEKGERLRFVVGTGHPGATCQGAALEYISNIHKDLVRRRLRDRAELIYLSNEAALGDFGVGGLTAKHKGQLLSSEDFIKAVYKEYGIEWHVQRGVHKVNDRHILWEDYAGQYGETAYDFAMLIPQFTGQPIRYLGQDGSDIADKVVMPNGLVKVDAIYGLDYASLRNQPDAWPATYQNPTYPNIFAAGIAFAPPGPISAPHITPNGTAITATAPRTGMIAGIIGRITALNIAEMITSGTMHHRERMTEMFAACIASMGDSLWDGEAATIIMYPVVPDHRRYPNGTGRDLFVTHMELGTSGAWMKRMVHETFMHKFKARPGWQIIPE</sequence>
<dbReference type="InterPro" id="IPR052541">
    <property type="entry name" value="SQRD"/>
</dbReference>
<dbReference type="Pfam" id="PF07992">
    <property type="entry name" value="Pyr_redox_2"/>
    <property type="match status" value="1"/>
</dbReference>
<proteinExistence type="predicted"/>